<proteinExistence type="predicted"/>
<accession>A0AA86U4S0</accession>
<organism evidence="1">
    <name type="scientific">Hexamita inflata</name>
    <dbReference type="NCBI Taxonomy" id="28002"/>
    <lineage>
        <taxon>Eukaryota</taxon>
        <taxon>Metamonada</taxon>
        <taxon>Diplomonadida</taxon>
        <taxon>Hexamitidae</taxon>
        <taxon>Hexamitinae</taxon>
        <taxon>Hexamita</taxon>
    </lineage>
</organism>
<sequence>MTNQEQAPQSFKFNFNNTVKMDTSFIENNTILQTNAMQFPSFTKTTIKGKQTEEIKPDLKQQHNIFGNKTQVTKSCEPSLFQFIIDDCKLIDEPKFSYPHMLMNVHKLLPDLNLYLQVGLKTIAVLDSQMNILSQSHVFGENANGIHGIKGNILKQNAQQYCTVMHKGVIYVQMFNDIYFIQNESLKHLCQIPVTRGTNFMQFNQFSSQKGGIFSFDDQLYIQNQEQIYLYNNGKFKFIKNLQNDDGLTQYFDFYQFGNNLFCFRFNKVYRVHTDLQLVQILTTHCEFEILCVQGGIILISLLQTNEIIAINMITDEVKNFSDVYGEQKALEIAHRINSSRANYQSGQGFEIHLVFPTEIQQLFSLGECGLQLRVELQKQIFGEQFPEKCRVEFEKYMKSQMTEAYIHETIALIKPVREDWKALEEKYTGMAVVEEKEKYLHDCQLLNVMKLAPNLDVYMAVEDGFIHIIDKDRKILHQIEVDYDYYVGKQFSNPDQKKYQSLVNNFVNNITFHDGSMYVQAFNKVYRIHNMKTELVGTIPYLNLDYFKAYPQSVGSDSQHLVLCNELQQQYILNNSKFKLNIVSSLICFNFCGYCCNYDKEMQYIMFSEFGQDKLVFDYELCYKTQSVHIISFCSSGILVMNSEYFETVCVFNMVTQQIKELKEDNRFSKNNIYNNVELGVAGLQLKKEIIVELFGEEAIYKIQEAYENFYKTQTSQYPELENEFNSFIALVKESPEHNTKTELEQYKISKPVERSILQKCQLMNVVKLKSDYNIYLAIEDNNMYIFDDQRRIYGQYQVDYDMYAGIYDAKYFTYGRDDHKAHIAIQYNATICNGEIYVRRFKSVYKVSNQQLIFLANIPYCGMEDNDLLDCMLYAYQNKLYAFTKHKVYELVVENNNYIFCDRYSMQHLQYFNFCDQMLMYDTNTKQMFVHGCFQKNDIKMTQSPNFVANQGGILIFQTYVTASSQMLHFINIVSGEVATLKIEMNSLDGITLLNSIEQGRYCLQIEDESLNEIFGKQPGDRSISENANQIYKRYLTDLEQNSQNWNEQVSQLLPFNLMLNYFTDYKTDKFEQINNSFAMVQEKVLTKLNYVKEKVTEVTNKFSRMFASFTENNTTESTQ</sequence>
<evidence type="ECO:0000313" key="2">
    <source>
        <dbReference type="EMBL" id="CAL6017060.1"/>
    </source>
</evidence>
<evidence type="ECO:0000313" key="1">
    <source>
        <dbReference type="EMBL" id="CAI9940794.1"/>
    </source>
</evidence>
<reference evidence="2 3" key="2">
    <citation type="submission" date="2024-07" db="EMBL/GenBank/DDBJ databases">
        <authorList>
            <person name="Akdeniz Z."/>
        </authorList>
    </citation>
    <scope>NUCLEOTIDE SEQUENCE [LARGE SCALE GENOMIC DNA]</scope>
</reference>
<reference evidence="1" key="1">
    <citation type="submission" date="2023-06" db="EMBL/GenBank/DDBJ databases">
        <authorList>
            <person name="Kurt Z."/>
        </authorList>
    </citation>
    <scope>NUCLEOTIDE SEQUENCE</scope>
</reference>
<dbReference type="EMBL" id="CATOUU010000681">
    <property type="protein sequence ID" value="CAI9940794.1"/>
    <property type="molecule type" value="Genomic_DNA"/>
</dbReference>
<keyword evidence="3" id="KW-1185">Reference proteome</keyword>
<comment type="caution">
    <text evidence="1">The sequence shown here is derived from an EMBL/GenBank/DDBJ whole genome shotgun (WGS) entry which is preliminary data.</text>
</comment>
<evidence type="ECO:0000313" key="3">
    <source>
        <dbReference type="Proteomes" id="UP001642409"/>
    </source>
</evidence>
<dbReference type="Proteomes" id="UP001642409">
    <property type="component" value="Unassembled WGS sequence"/>
</dbReference>
<protein>
    <submittedName>
        <fullName evidence="1">Uncharacterized protein</fullName>
    </submittedName>
</protein>
<name>A0AA86U4S0_9EUKA</name>
<dbReference type="AlphaFoldDB" id="A0AA86U4S0"/>
<dbReference type="EMBL" id="CAXDID020000077">
    <property type="protein sequence ID" value="CAL6017060.1"/>
    <property type="molecule type" value="Genomic_DNA"/>
</dbReference>
<gene>
    <name evidence="2" type="ORF">HINF_LOCUS25810</name>
    <name evidence="1" type="ORF">HINF_LOCUS28439</name>
</gene>